<name>A0A0A9F630_ARUDO</name>
<dbReference type="EMBL" id="GBRH01190079">
    <property type="protein sequence ID" value="JAE07817.1"/>
    <property type="molecule type" value="Transcribed_RNA"/>
</dbReference>
<organism evidence="1">
    <name type="scientific">Arundo donax</name>
    <name type="common">Giant reed</name>
    <name type="synonym">Donax arundinaceus</name>
    <dbReference type="NCBI Taxonomy" id="35708"/>
    <lineage>
        <taxon>Eukaryota</taxon>
        <taxon>Viridiplantae</taxon>
        <taxon>Streptophyta</taxon>
        <taxon>Embryophyta</taxon>
        <taxon>Tracheophyta</taxon>
        <taxon>Spermatophyta</taxon>
        <taxon>Magnoliopsida</taxon>
        <taxon>Liliopsida</taxon>
        <taxon>Poales</taxon>
        <taxon>Poaceae</taxon>
        <taxon>PACMAD clade</taxon>
        <taxon>Arundinoideae</taxon>
        <taxon>Arundineae</taxon>
        <taxon>Arundo</taxon>
    </lineage>
</organism>
<evidence type="ECO:0000313" key="1">
    <source>
        <dbReference type="EMBL" id="JAE07817.1"/>
    </source>
</evidence>
<reference evidence="1" key="2">
    <citation type="journal article" date="2015" name="Data Brief">
        <title>Shoot transcriptome of the giant reed, Arundo donax.</title>
        <authorList>
            <person name="Barrero R.A."/>
            <person name="Guerrero F.D."/>
            <person name="Moolhuijzen P."/>
            <person name="Goolsby J.A."/>
            <person name="Tidwell J."/>
            <person name="Bellgard S.E."/>
            <person name="Bellgard M.I."/>
        </authorList>
    </citation>
    <scope>NUCLEOTIDE SEQUENCE</scope>
    <source>
        <tissue evidence="1">Shoot tissue taken approximately 20 cm above the soil surface</tissue>
    </source>
</reference>
<protein>
    <submittedName>
        <fullName evidence="1">Uncharacterized protein</fullName>
    </submittedName>
</protein>
<accession>A0A0A9F630</accession>
<reference evidence="1" key="1">
    <citation type="submission" date="2014-09" db="EMBL/GenBank/DDBJ databases">
        <authorList>
            <person name="Magalhaes I.L.F."/>
            <person name="Oliveira U."/>
            <person name="Santos F.R."/>
            <person name="Vidigal T.H.D.A."/>
            <person name="Brescovit A.D."/>
            <person name="Santos A.J."/>
        </authorList>
    </citation>
    <scope>NUCLEOTIDE SEQUENCE</scope>
    <source>
        <tissue evidence="1">Shoot tissue taken approximately 20 cm above the soil surface</tissue>
    </source>
</reference>
<proteinExistence type="predicted"/>
<sequence length="48" mass="5459">MYGLSIEYVFANIQYVYILVVENKVEKWRSGTLILSPGWKVLAATHSA</sequence>
<dbReference type="AlphaFoldDB" id="A0A0A9F630"/>